<name>A0A514EDZ2_9XANT</name>
<dbReference type="RefSeq" id="WP_142742434.1">
    <property type="nucleotide sequence ID" value="NZ_CP038228.1"/>
</dbReference>
<protein>
    <submittedName>
        <fullName evidence="1">Uncharacterized protein</fullName>
    </submittedName>
</protein>
<dbReference type="Proteomes" id="UP000319349">
    <property type="component" value="Chromosome"/>
</dbReference>
<accession>A0A514EDZ2</accession>
<organism evidence="1 2">
    <name type="scientific">Xanthomonas cerealis pv. cerealis</name>
    <dbReference type="NCBI Taxonomy" id="152263"/>
    <lineage>
        <taxon>Bacteria</taxon>
        <taxon>Pseudomonadati</taxon>
        <taxon>Pseudomonadota</taxon>
        <taxon>Gammaproteobacteria</taxon>
        <taxon>Lysobacterales</taxon>
        <taxon>Lysobacteraceae</taxon>
        <taxon>Xanthomonas</taxon>
        <taxon>Xanthomonas translucens group</taxon>
        <taxon>Xanthomonas cerealis</taxon>
    </lineage>
</organism>
<keyword evidence="2" id="KW-1185">Reference proteome</keyword>
<evidence type="ECO:0000313" key="1">
    <source>
        <dbReference type="EMBL" id="QDI04229.1"/>
    </source>
</evidence>
<dbReference type="EMBL" id="CP038228">
    <property type="protein sequence ID" value="QDI04229.1"/>
    <property type="molecule type" value="Genomic_DNA"/>
</dbReference>
<evidence type="ECO:0000313" key="2">
    <source>
        <dbReference type="Proteomes" id="UP000319349"/>
    </source>
</evidence>
<sequence>MPALKRSDLRYEYSWKVSEGDNPKLIEKDAHHLSRNEGYEMLLYLNKLTGEKGADLPVKTRLIVEWMLKEHFKSTAPGRATVTEWVVDNWQKLSPQYPG</sequence>
<proteinExistence type="predicted"/>
<dbReference type="AlphaFoldDB" id="A0A514EDZ2"/>
<gene>
    <name evidence="1" type="ORF">E4A48_11465</name>
</gene>
<reference evidence="1 2" key="1">
    <citation type="submission" date="2019-03" db="EMBL/GenBank/DDBJ databases">
        <title>Tal1 in Xanthomonas translucens pv. cerealis Contributes to Virulence in Bacterial Leaf Streak of Wheat.</title>
        <authorList>
            <person name="Shah S.M.A."/>
            <person name="Haq F."/>
            <person name="Ma W."/>
            <person name="Xu X."/>
            <person name="Wang S."/>
            <person name="Xu Z."/>
            <person name="Zou L."/>
            <person name="Zhu B."/>
            <person name="Chen G."/>
        </authorList>
    </citation>
    <scope>NUCLEOTIDE SEQUENCE [LARGE SCALE GENOMIC DNA]</scope>
    <source>
        <strain evidence="1 2">01</strain>
    </source>
</reference>